<dbReference type="PATRIC" id="fig|81857.3.peg.861"/>
<protein>
    <recommendedName>
        <fullName evidence="6">WxL domain-containing protein</fullName>
    </recommendedName>
</protein>
<dbReference type="STRING" id="81857.IV38_GL000860"/>
<organism evidence="2 5">
    <name type="scientific">Lactobacillus selangorensis</name>
    <dbReference type="NCBI Taxonomy" id="81857"/>
    <lineage>
        <taxon>Bacteria</taxon>
        <taxon>Bacillati</taxon>
        <taxon>Bacillota</taxon>
        <taxon>Bacilli</taxon>
        <taxon>Lactobacillales</taxon>
        <taxon>Lactobacillaceae</taxon>
        <taxon>Lactobacillus</taxon>
    </lineage>
</organism>
<evidence type="ECO:0000313" key="5">
    <source>
        <dbReference type="Proteomes" id="UP000051751"/>
    </source>
</evidence>
<feature type="signal peptide" evidence="1">
    <location>
        <begin position="1"/>
        <end position="26"/>
    </location>
</feature>
<evidence type="ECO:0000313" key="4">
    <source>
        <dbReference type="Proteomes" id="UP000051645"/>
    </source>
</evidence>
<dbReference type="Proteomes" id="UP000051645">
    <property type="component" value="Unassembled WGS sequence"/>
</dbReference>
<dbReference type="Proteomes" id="UP000051751">
    <property type="component" value="Unassembled WGS sequence"/>
</dbReference>
<dbReference type="EMBL" id="JQAT01000002">
    <property type="protein sequence ID" value="KRN28657.1"/>
    <property type="molecule type" value="Genomic_DNA"/>
</dbReference>
<evidence type="ECO:0000313" key="3">
    <source>
        <dbReference type="EMBL" id="KRN32933.1"/>
    </source>
</evidence>
<comment type="caution">
    <text evidence="2">The sequence shown here is derived from an EMBL/GenBank/DDBJ whole genome shotgun (WGS) entry which is preliminary data.</text>
</comment>
<proteinExistence type="predicted"/>
<evidence type="ECO:0000313" key="2">
    <source>
        <dbReference type="EMBL" id="KRN28657.1"/>
    </source>
</evidence>
<gene>
    <name evidence="2" type="ORF">IV38_GL000860</name>
    <name evidence="3" type="ORF">IV40_GL000993</name>
</gene>
<dbReference type="OrthoDB" id="2195184at2"/>
<keyword evidence="4" id="KW-1185">Reference proteome</keyword>
<accession>A0A0R2FJ17</accession>
<evidence type="ECO:0000256" key="1">
    <source>
        <dbReference type="SAM" id="SignalP"/>
    </source>
</evidence>
<feature type="chain" id="PRO_5009408462" description="WxL domain-containing protein" evidence="1">
    <location>
        <begin position="27"/>
        <end position="184"/>
    </location>
</feature>
<keyword evidence="1" id="KW-0732">Signal</keyword>
<dbReference type="RefSeq" id="WP_057769160.1">
    <property type="nucleotide sequence ID" value="NZ_JQAT01000002.1"/>
</dbReference>
<sequence>MKATKLFGLGLASLMVFGFTASNVHAAGVVGTDATTTNVTIKDADTANLILKSTPSLFSFETSLNDTGSYTLAGTNKDNEQIVVYNDKSDQSWTVSAALTDNSLTATSGTYTVSTLSFNGGDAIGTGASNVVATNPTGATNSGTIGTDIEDLSITFSDPNGTLKSGDTLTGTINYTLNNVTDPA</sequence>
<dbReference type="AlphaFoldDB" id="A0A0R2FJ17"/>
<reference evidence="4 5" key="1">
    <citation type="journal article" date="2015" name="Genome Announc.">
        <title>Expanding the biotechnology potential of lactobacilli through comparative genomics of 213 strains and associated genera.</title>
        <authorList>
            <person name="Sun Z."/>
            <person name="Harris H.M."/>
            <person name="McCann A."/>
            <person name="Guo C."/>
            <person name="Argimon S."/>
            <person name="Zhang W."/>
            <person name="Yang X."/>
            <person name="Jeffery I.B."/>
            <person name="Cooney J.C."/>
            <person name="Kagawa T.F."/>
            <person name="Liu W."/>
            <person name="Song Y."/>
            <person name="Salvetti E."/>
            <person name="Wrobel A."/>
            <person name="Rasinkangas P."/>
            <person name="Parkhill J."/>
            <person name="Rea M.C."/>
            <person name="O'Sullivan O."/>
            <person name="Ritari J."/>
            <person name="Douillard F.P."/>
            <person name="Paul Ross R."/>
            <person name="Yang R."/>
            <person name="Briner A.E."/>
            <person name="Felis G.E."/>
            <person name="de Vos W.M."/>
            <person name="Barrangou R."/>
            <person name="Klaenhammer T.R."/>
            <person name="Caufield P.W."/>
            <person name="Cui Y."/>
            <person name="Zhang H."/>
            <person name="O'Toole P.W."/>
        </authorList>
    </citation>
    <scope>NUCLEOTIDE SEQUENCE [LARGE SCALE GENOMIC DNA]</scope>
    <source>
        <strain evidence="2 5">ATCC BAA-66</strain>
        <strain evidence="3 4">DSM 13344</strain>
    </source>
</reference>
<name>A0A0R2FJ17_9LACO</name>
<evidence type="ECO:0008006" key="6">
    <source>
        <dbReference type="Google" id="ProtNLM"/>
    </source>
</evidence>
<dbReference type="EMBL" id="JQAZ01000002">
    <property type="protein sequence ID" value="KRN32933.1"/>
    <property type="molecule type" value="Genomic_DNA"/>
</dbReference>